<feature type="region of interest" description="Disordered" evidence="6">
    <location>
        <begin position="22"/>
        <end position="245"/>
    </location>
</feature>
<dbReference type="GO" id="GO:0043138">
    <property type="term" value="F:3'-5' DNA helicase activity"/>
    <property type="evidence" value="ECO:0007669"/>
    <property type="project" value="UniProtKB-EC"/>
</dbReference>
<proteinExistence type="inferred from homology"/>
<evidence type="ECO:0000313" key="10">
    <source>
        <dbReference type="Proteomes" id="UP001515480"/>
    </source>
</evidence>
<dbReference type="GO" id="GO:0005634">
    <property type="term" value="C:nucleus"/>
    <property type="evidence" value="ECO:0007669"/>
    <property type="project" value="TreeGrafter"/>
</dbReference>
<keyword evidence="10" id="KW-1185">Reference proteome</keyword>
<evidence type="ECO:0000256" key="4">
    <source>
        <dbReference type="ARBA" id="ARBA00034617"/>
    </source>
</evidence>
<dbReference type="GO" id="GO:0009378">
    <property type="term" value="F:four-way junction helicase activity"/>
    <property type="evidence" value="ECO:0007669"/>
    <property type="project" value="TreeGrafter"/>
</dbReference>
<dbReference type="GO" id="GO:0005737">
    <property type="term" value="C:cytoplasm"/>
    <property type="evidence" value="ECO:0007669"/>
    <property type="project" value="TreeGrafter"/>
</dbReference>
<protein>
    <recommendedName>
        <fullName evidence="5">DNA 3'-5' helicase</fullName>
        <ecNumber evidence="5">5.6.2.4</ecNumber>
    </recommendedName>
</protein>
<feature type="compositionally biased region" description="Polar residues" evidence="6">
    <location>
        <begin position="22"/>
        <end position="31"/>
    </location>
</feature>
<feature type="compositionally biased region" description="Low complexity" evidence="6">
    <location>
        <begin position="210"/>
        <end position="219"/>
    </location>
</feature>
<feature type="compositionally biased region" description="Basic and acidic residues" evidence="6">
    <location>
        <begin position="437"/>
        <end position="451"/>
    </location>
</feature>
<feature type="region of interest" description="Disordered" evidence="6">
    <location>
        <begin position="304"/>
        <end position="338"/>
    </location>
</feature>
<evidence type="ECO:0000256" key="1">
    <source>
        <dbReference type="ARBA" id="ARBA00005446"/>
    </source>
</evidence>
<feature type="region of interest" description="Disordered" evidence="6">
    <location>
        <begin position="479"/>
        <end position="515"/>
    </location>
</feature>
<evidence type="ECO:0000313" key="9">
    <source>
        <dbReference type="EMBL" id="KAL1503515.1"/>
    </source>
</evidence>
<dbReference type="EC" id="5.6.2.4" evidence="5"/>
<dbReference type="GO" id="GO:0005694">
    <property type="term" value="C:chromosome"/>
    <property type="evidence" value="ECO:0007669"/>
    <property type="project" value="TreeGrafter"/>
</dbReference>
<feature type="compositionally biased region" description="Polar residues" evidence="6">
    <location>
        <begin position="99"/>
        <end position="115"/>
    </location>
</feature>
<dbReference type="PROSITE" id="PS51194">
    <property type="entry name" value="HELICASE_CTER"/>
    <property type="match status" value="1"/>
</dbReference>
<reference evidence="9 10" key="1">
    <citation type="journal article" date="2024" name="Science">
        <title>Giant polyketide synthase enzymes in the biosynthesis of giant marine polyether toxins.</title>
        <authorList>
            <person name="Fallon T.R."/>
            <person name="Shende V.V."/>
            <person name="Wierzbicki I.H."/>
            <person name="Pendleton A.L."/>
            <person name="Watervoot N.F."/>
            <person name="Auber R.P."/>
            <person name="Gonzalez D.J."/>
            <person name="Wisecaver J.H."/>
            <person name="Moore B.S."/>
        </authorList>
    </citation>
    <scope>NUCLEOTIDE SEQUENCE [LARGE SCALE GENOMIC DNA]</scope>
    <source>
        <strain evidence="9 10">12B1</strain>
    </source>
</reference>
<feature type="compositionally biased region" description="Gly residues" evidence="6">
    <location>
        <begin position="72"/>
        <end position="81"/>
    </location>
</feature>
<dbReference type="Gene3D" id="3.40.50.300">
    <property type="entry name" value="P-loop containing nucleotide triphosphate hydrolases"/>
    <property type="match status" value="2"/>
</dbReference>
<dbReference type="Pfam" id="PF00271">
    <property type="entry name" value="Helicase_C"/>
    <property type="match status" value="1"/>
</dbReference>
<evidence type="ECO:0000256" key="5">
    <source>
        <dbReference type="ARBA" id="ARBA00034808"/>
    </source>
</evidence>
<dbReference type="SUPFAM" id="SSF52540">
    <property type="entry name" value="P-loop containing nucleoside triphosphate hydrolases"/>
    <property type="match status" value="1"/>
</dbReference>
<dbReference type="Pfam" id="PF00270">
    <property type="entry name" value="DEAD"/>
    <property type="match status" value="1"/>
</dbReference>
<name>A0AB34IQT5_PRYPA</name>
<dbReference type="Proteomes" id="UP001515480">
    <property type="component" value="Unassembled WGS sequence"/>
</dbReference>
<dbReference type="InterPro" id="IPR027417">
    <property type="entry name" value="P-loop_NTPase"/>
</dbReference>
<feature type="compositionally biased region" description="Basic and acidic residues" evidence="6">
    <location>
        <begin position="975"/>
        <end position="992"/>
    </location>
</feature>
<dbReference type="GO" id="GO:0003676">
    <property type="term" value="F:nucleic acid binding"/>
    <property type="evidence" value="ECO:0007669"/>
    <property type="project" value="InterPro"/>
</dbReference>
<dbReference type="PANTHER" id="PTHR13710:SF108">
    <property type="entry name" value="ATP-DEPENDENT DNA HELICASE Q4"/>
    <property type="match status" value="1"/>
</dbReference>
<dbReference type="InterPro" id="IPR014001">
    <property type="entry name" value="Helicase_ATP-bd"/>
</dbReference>
<dbReference type="InterPro" id="IPR001650">
    <property type="entry name" value="Helicase_C-like"/>
</dbReference>
<dbReference type="SMART" id="SM00490">
    <property type="entry name" value="HELICc"/>
    <property type="match status" value="1"/>
</dbReference>
<sequence>MDELATLRLQIKAFQSSFIEWNGRPPSSSDLQPAMRAAYARYKELKQGKPQPQQHAKAGGSPLGTENAGGNSSRGGVGDGAGAARAAGRGSTVERATSEGGSASEHSPGQTSKGSGSRRRGADERGAVVGGAHRRARLGALRPNRANGGALPLEPWKSKRERAPSPLAEEAMDEGREGVKACASSDGVEASRGAELVSSDGAETPGGGAHASSEGSAGSREGETNVGASDREERGAANGSRCAAPAEAEVAVRRVECCEELGCRCLVPGKDCGFRWQKASAYEAQRLRAKQENEAQLRALGLLPPAAAGGSGAGKKGRADSDDSGEEEDGAPVGCGSGKEAAVVAPAAARSRGSAVRRRKGMNDNFIKISLNRSYAGRGGVRGKKDAQGGSKRARADRQRRVAMRRKGTLADARETNAAPPLHAGGAWGCEAGGGEDELRTKEGEQEAHEAARRAVWDDLPEEQRQVLREGVSVADEARASCDGRVSGEGADGAREHTEESSAAEFGGEGGEEGMEREDASMLRALRCAFGMRAFKPGQAEAIRCVMRRQSTLLVLPTGGGKSLTYQLPAFLSTQTTLVVSPLLALISDQLASLPSSLPGLSLSSEQPPQERAAVAAKLRLRDARGAAVFRLLYVAPERLADGQFQSFLLSLPRVAGCGCGAAAAAAAAAGGACGACGAASLPPLGFACVDEAHCVSEWSHNFRPSFLAVGDVLARLGVRTVLGLTATATARTTASICASLRIPPAGVISVDLRRDNLLLSAELTPRATRLERVRQLLQSELSRGEESGSAIVYCISRWEVDEAARELKSRGWRAEAYHAGRAPADRQRIQAAFMSGHVQVVVATVAFGMGVHKENVRLVIHAGLPRSIEAWMQETGRAGRDGQSARCVALVGEGDYRHLHSQCHRDGVDLPQVHTLVDLLLQNASNGYGDLAYEQLETKLDMSREQAQTVLALLAQPGGGSDSTEGGSGGVSEGEERCVGGGDDERGREEGGGDGAGIRLECGRGGRGPADAQEPAIELLPEIRRCAILSFHTEPPDAVAARHPLVAMLLKYAAPSNGMYRCPLVQAASELGMNAHAAHAALCRLHEGGALRLELAQPAFYFRVRRAPTPDEMRGLAAGLAARMRRVESLQRTKLAAVGSLLWQLAEAPSRGCDELLRRYFADQLADGNEWAPPVAMRALPVTLRGDLHDFISRHIVQPVHRGKRVRPAVGDALTGRVIARIFHGMPSPAYPWKMWHTDRSWASCREVDFEVLRQLAEDALETARRQEKAGKLEDARKKRKSKRSEVQLVLPGERTHTCEE</sequence>
<accession>A0AB34IQT5</accession>
<feature type="region of interest" description="Disordered" evidence="6">
    <location>
        <begin position="1265"/>
        <end position="1302"/>
    </location>
</feature>
<comment type="similarity">
    <text evidence="1">Belongs to the helicase family. RecQ subfamily.</text>
</comment>
<feature type="region of interest" description="Disordered" evidence="6">
    <location>
        <begin position="957"/>
        <end position="1012"/>
    </location>
</feature>
<evidence type="ECO:0000256" key="6">
    <source>
        <dbReference type="SAM" id="MobiDB-lite"/>
    </source>
</evidence>
<dbReference type="GO" id="GO:0005524">
    <property type="term" value="F:ATP binding"/>
    <property type="evidence" value="ECO:0007669"/>
    <property type="project" value="UniProtKB-KW"/>
</dbReference>
<keyword evidence="2" id="KW-0547">Nucleotide-binding</keyword>
<organism evidence="9 10">
    <name type="scientific">Prymnesium parvum</name>
    <name type="common">Toxic golden alga</name>
    <dbReference type="NCBI Taxonomy" id="97485"/>
    <lineage>
        <taxon>Eukaryota</taxon>
        <taxon>Haptista</taxon>
        <taxon>Haptophyta</taxon>
        <taxon>Prymnesiophyceae</taxon>
        <taxon>Prymnesiales</taxon>
        <taxon>Prymnesiaceae</taxon>
        <taxon>Prymnesium</taxon>
    </lineage>
</organism>
<gene>
    <name evidence="9" type="ORF">AB1Y20_011995</name>
</gene>
<evidence type="ECO:0000256" key="2">
    <source>
        <dbReference type="ARBA" id="ARBA00022741"/>
    </source>
</evidence>
<evidence type="ECO:0000259" key="7">
    <source>
        <dbReference type="PROSITE" id="PS51192"/>
    </source>
</evidence>
<dbReference type="SMART" id="SM00487">
    <property type="entry name" value="DEXDc"/>
    <property type="match status" value="1"/>
</dbReference>
<dbReference type="InterPro" id="IPR011545">
    <property type="entry name" value="DEAD/DEAH_box_helicase_dom"/>
</dbReference>
<feature type="compositionally biased region" description="Basic and acidic residues" evidence="6">
    <location>
        <begin position="1265"/>
        <end position="1278"/>
    </location>
</feature>
<feature type="compositionally biased region" description="Low complexity" evidence="6">
    <location>
        <begin position="82"/>
        <end position="91"/>
    </location>
</feature>
<feature type="domain" description="Helicase C-terminal" evidence="8">
    <location>
        <begin position="770"/>
        <end position="922"/>
    </location>
</feature>
<evidence type="ECO:0000259" key="8">
    <source>
        <dbReference type="PROSITE" id="PS51194"/>
    </source>
</evidence>
<feature type="domain" description="Helicase ATP-binding" evidence="7">
    <location>
        <begin position="543"/>
        <end position="747"/>
    </location>
</feature>
<feature type="region of interest" description="Disordered" evidence="6">
    <location>
        <begin position="377"/>
        <end position="451"/>
    </location>
</feature>
<comment type="catalytic activity">
    <reaction evidence="4">
        <text>Couples ATP hydrolysis with the unwinding of duplex DNA by translocating in the 3'-5' direction.</text>
        <dbReference type="EC" id="5.6.2.4"/>
    </reaction>
</comment>
<dbReference type="PANTHER" id="PTHR13710">
    <property type="entry name" value="DNA HELICASE RECQ FAMILY MEMBER"/>
    <property type="match status" value="1"/>
</dbReference>
<dbReference type="Gene3D" id="1.10.10.1460">
    <property type="match status" value="1"/>
</dbReference>
<feature type="compositionally biased region" description="Gly residues" evidence="6">
    <location>
        <begin position="958"/>
        <end position="973"/>
    </location>
</feature>
<dbReference type="EMBL" id="JBGBPQ010000021">
    <property type="protein sequence ID" value="KAL1503515.1"/>
    <property type="molecule type" value="Genomic_DNA"/>
</dbReference>
<keyword evidence="3" id="KW-0067">ATP-binding</keyword>
<dbReference type="GO" id="GO:0000724">
    <property type="term" value="P:double-strand break repair via homologous recombination"/>
    <property type="evidence" value="ECO:0007669"/>
    <property type="project" value="TreeGrafter"/>
</dbReference>
<evidence type="ECO:0000256" key="3">
    <source>
        <dbReference type="ARBA" id="ARBA00022840"/>
    </source>
</evidence>
<dbReference type="PROSITE" id="PS51192">
    <property type="entry name" value="HELICASE_ATP_BIND_1"/>
    <property type="match status" value="1"/>
</dbReference>
<comment type="caution">
    <text evidence="9">The sequence shown here is derived from an EMBL/GenBank/DDBJ whole genome shotgun (WGS) entry which is preliminary data.</text>
</comment>